<evidence type="ECO:0000256" key="18">
    <source>
        <dbReference type="HAMAP-Rule" id="MF_01631"/>
    </source>
</evidence>
<dbReference type="STRING" id="472759.Nhal_3944"/>
<feature type="binding site" evidence="18">
    <location>
        <begin position="78"/>
        <end position="79"/>
    </location>
    <ligand>
        <name>UDP-N-acetyl-alpha-D-glucosamine</name>
        <dbReference type="ChEBI" id="CHEBI:57705"/>
    </ligand>
</feature>
<dbReference type="KEGG" id="nhl:Nhal_3944"/>
<evidence type="ECO:0000259" key="21">
    <source>
        <dbReference type="Pfam" id="PF25087"/>
    </source>
</evidence>
<feature type="binding site" evidence="18">
    <location>
        <position position="331"/>
    </location>
    <ligand>
        <name>UDP-N-acetyl-alpha-D-glucosamine</name>
        <dbReference type="ChEBI" id="CHEBI:57705"/>
    </ligand>
</feature>
<feature type="compositionally biased region" description="Basic residues" evidence="19">
    <location>
        <begin position="446"/>
        <end position="457"/>
    </location>
</feature>
<dbReference type="UniPathway" id="UPA00113">
    <property type="reaction ID" value="UER00532"/>
</dbReference>
<dbReference type="OrthoDB" id="9775031at2"/>
<feature type="binding site" evidence="18">
    <location>
        <begin position="384"/>
        <end position="385"/>
    </location>
    <ligand>
        <name>acetyl-CoA</name>
        <dbReference type="ChEBI" id="CHEBI:57288"/>
    </ligand>
</feature>
<protein>
    <recommendedName>
        <fullName evidence="18">Bifunctional protein GlmU</fullName>
    </recommendedName>
    <domain>
        <recommendedName>
            <fullName evidence="18">UDP-N-acetylglucosamine pyrophosphorylase</fullName>
            <ecNumber evidence="18">2.7.7.23</ecNumber>
        </recommendedName>
        <alternativeName>
            <fullName evidence="18">N-acetylglucosamine-1-phosphate uridyltransferase</fullName>
        </alternativeName>
    </domain>
    <domain>
        <recommendedName>
            <fullName evidence="18">Glucosamine-1-phosphate N-acetyltransferase</fullName>
            <ecNumber evidence="18">2.3.1.157</ecNumber>
        </recommendedName>
    </domain>
</protein>
<dbReference type="GO" id="GO:0005737">
    <property type="term" value="C:cytoplasm"/>
    <property type="evidence" value="ECO:0007669"/>
    <property type="project" value="UniProtKB-SubCell"/>
</dbReference>
<feature type="binding site" evidence="18">
    <location>
        <position position="378"/>
    </location>
    <ligand>
        <name>acetyl-CoA</name>
        <dbReference type="ChEBI" id="CHEBI:57288"/>
    </ligand>
</feature>
<dbReference type="GO" id="GO:0008360">
    <property type="term" value="P:regulation of cell shape"/>
    <property type="evidence" value="ECO:0007669"/>
    <property type="project" value="UniProtKB-KW"/>
</dbReference>
<keyword evidence="11 18" id="KW-0573">Peptidoglycan synthesis</keyword>
<dbReference type="HOGENOM" id="CLU_029499_15_2_6"/>
<dbReference type="GO" id="GO:0071555">
    <property type="term" value="P:cell wall organization"/>
    <property type="evidence" value="ECO:0007669"/>
    <property type="project" value="UniProtKB-KW"/>
</dbReference>
<evidence type="ECO:0000256" key="19">
    <source>
        <dbReference type="SAM" id="MobiDB-lite"/>
    </source>
</evidence>
<comment type="subcellular location">
    <subcellularLocation>
        <location evidence="1 18">Cytoplasm</location>
    </subcellularLocation>
</comment>
<organism evidence="22 23">
    <name type="scientific">Nitrosococcus halophilus (strain Nc4)</name>
    <dbReference type="NCBI Taxonomy" id="472759"/>
    <lineage>
        <taxon>Bacteria</taxon>
        <taxon>Pseudomonadati</taxon>
        <taxon>Pseudomonadota</taxon>
        <taxon>Gammaproteobacteria</taxon>
        <taxon>Chromatiales</taxon>
        <taxon>Chromatiaceae</taxon>
        <taxon>Nitrosococcus</taxon>
    </lineage>
</organism>
<evidence type="ECO:0000256" key="4">
    <source>
        <dbReference type="ARBA" id="ARBA00022490"/>
    </source>
</evidence>
<dbReference type="AlphaFoldDB" id="D5C417"/>
<evidence type="ECO:0000256" key="1">
    <source>
        <dbReference type="ARBA" id="ARBA00004496"/>
    </source>
</evidence>
<evidence type="ECO:0000313" key="23">
    <source>
        <dbReference type="Proteomes" id="UP000001844"/>
    </source>
</evidence>
<evidence type="ECO:0000256" key="14">
    <source>
        <dbReference type="ARBA" id="ARBA00023316"/>
    </source>
</evidence>
<feature type="domain" description="Mannose-1-phosphate guanyltransferase C-terminal" evidence="21">
    <location>
        <begin position="313"/>
        <end position="380"/>
    </location>
</feature>
<feature type="binding site" evidence="18">
    <location>
        <position position="403"/>
    </location>
    <ligand>
        <name>acetyl-CoA</name>
        <dbReference type="ChEBI" id="CHEBI:57288"/>
    </ligand>
</feature>
<dbReference type="EC" id="2.7.7.23" evidence="18"/>
<feature type="binding site" evidence="18">
    <location>
        <position position="375"/>
    </location>
    <ligand>
        <name>UDP-N-acetyl-alpha-D-glucosamine</name>
        <dbReference type="ChEBI" id="CHEBI:57705"/>
    </ligand>
</feature>
<evidence type="ECO:0000313" key="22">
    <source>
        <dbReference type="EMBL" id="ADE16954.1"/>
    </source>
</evidence>
<dbReference type="Pfam" id="PF00132">
    <property type="entry name" value="Hexapep"/>
    <property type="match status" value="1"/>
</dbReference>
<dbReference type="UniPathway" id="UPA00973"/>
<name>D5C417_NITHN</name>
<dbReference type="EC" id="2.3.1.157" evidence="18"/>
<comment type="pathway">
    <text evidence="18">Bacterial outer membrane biogenesis; LPS lipid A biosynthesis.</text>
</comment>
<dbReference type="InterPro" id="IPR050065">
    <property type="entry name" value="GlmU-like"/>
</dbReference>
<feature type="region of interest" description="Linker" evidence="18">
    <location>
        <begin position="228"/>
        <end position="248"/>
    </location>
</feature>
<evidence type="ECO:0000256" key="7">
    <source>
        <dbReference type="ARBA" id="ARBA00022723"/>
    </source>
</evidence>
<dbReference type="GO" id="GO:0009252">
    <property type="term" value="P:peptidoglycan biosynthetic process"/>
    <property type="evidence" value="ECO:0007669"/>
    <property type="project" value="UniProtKB-UniRule"/>
</dbReference>
<comment type="function">
    <text evidence="17 18">Catalyzes the last two sequential reactions in the de novo biosynthetic pathway for UDP-N-acetylglucosamine (UDP-GlcNAc). The C-terminal domain catalyzes the transfer of acetyl group from acetyl coenzyme A to glucosamine-1-phosphate (GlcN-1-P) to produce N-acetylglucosamine-1-phosphate (GlcNAc-1-P), which is converted into UDP-GlcNAc by the transfer of uridine 5-monophosphate (from uridine 5-triphosphate), a reaction catalyzed by the N-terminal domain.</text>
</comment>
<comment type="subunit">
    <text evidence="18">Homotrimer.</text>
</comment>
<feature type="binding site" evidence="18">
    <location>
        <position position="102"/>
    </location>
    <ligand>
        <name>Mg(2+)</name>
        <dbReference type="ChEBI" id="CHEBI:18420"/>
    </ligand>
</feature>
<feature type="binding site" evidence="18">
    <location>
        <position position="22"/>
    </location>
    <ligand>
        <name>UDP-N-acetyl-alpha-D-glucosamine</name>
        <dbReference type="ChEBI" id="CHEBI:57705"/>
    </ligand>
</feature>
<dbReference type="PANTHER" id="PTHR43584:SF3">
    <property type="entry name" value="BIFUNCTIONAL PROTEIN GLMU"/>
    <property type="match status" value="1"/>
</dbReference>
<evidence type="ECO:0000256" key="17">
    <source>
        <dbReference type="ARBA" id="ARBA00049628"/>
    </source>
</evidence>
<keyword evidence="12 18" id="KW-0511">Multifunctional enzyme</keyword>
<dbReference type="GO" id="GO:0009245">
    <property type="term" value="P:lipid A biosynthetic process"/>
    <property type="evidence" value="ECO:0007669"/>
    <property type="project" value="UniProtKB-UniRule"/>
</dbReference>
<dbReference type="NCBIfam" id="TIGR01173">
    <property type="entry name" value="glmU"/>
    <property type="match status" value="1"/>
</dbReference>
<dbReference type="SUPFAM" id="SSF53448">
    <property type="entry name" value="Nucleotide-diphospho-sugar transferases"/>
    <property type="match status" value="1"/>
</dbReference>
<evidence type="ECO:0000256" key="8">
    <source>
        <dbReference type="ARBA" id="ARBA00022737"/>
    </source>
</evidence>
<keyword evidence="6 18" id="KW-0548">Nucleotidyltransferase</keyword>
<feature type="binding site" evidence="18">
    <location>
        <position position="73"/>
    </location>
    <ligand>
        <name>UDP-N-acetyl-alpha-D-glucosamine</name>
        <dbReference type="ChEBI" id="CHEBI:57705"/>
    </ligand>
</feature>
<feature type="binding site" evidence="18">
    <location>
        <position position="225"/>
    </location>
    <ligand>
        <name>UDP-N-acetyl-alpha-D-glucosamine</name>
        <dbReference type="ChEBI" id="CHEBI:57705"/>
    </ligand>
</feature>
<feature type="binding site" evidence="18">
    <location>
        <position position="349"/>
    </location>
    <ligand>
        <name>UDP-N-acetyl-alpha-D-glucosamine</name>
        <dbReference type="ChEBI" id="CHEBI:57705"/>
    </ligand>
</feature>
<feature type="domain" description="MobA-like NTP transferase" evidence="20">
    <location>
        <begin position="5"/>
        <end position="122"/>
    </location>
</feature>
<comment type="catalytic activity">
    <reaction evidence="16 18">
        <text>N-acetyl-alpha-D-glucosamine 1-phosphate + UTP + H(+) = UDP-N-acetyl-alpha-D-glucosamine + diphosphate</text>
        <dbReference type="Rhea" id="RHEA:13509"/>
        <dbReference type="ChEBI" id="CHEBI:15378"/>
        <dbReference type="ChEBI" id="CHEBI:33019"/>
        <dbReference type="ChEBI" id="CHEBI:46398"/>
        <dbReference type="ChEBI" id="CHEBI:57705"/>
        <dbReference type="ChEBI" id="CHEBI:57776"/>
        <dbReference type="EC" id="2.7.7.23"/>
    </reaction>
</comment>
<evidence type="ECO:0000256" key="16">
    <source>
        <dbReference type="ARBA" id="ARBA00048493"/>
    </source>
</evidence>
<comment type="similarity">
    <text evidence="3 18">In the N-terminal section; belongs to the N-acetylglucosamine-1-phosphate uridyltransferase family.</text>
</comment>
<feature type="binding site" evidence="18">
    <location>
        <position position="225"/>
    </location>
    <ligand>
        <name>Mg(2+)</name>
        <dbReference type="ChEBI" id="CHEBI:18420"/>
    </ligand>
</feature>
<feature type="binding site" evidence="18">
    <location>
        <position position="421"/>
    </location>
    <ligand>
        <name>acetyl-CoA</name>
        <dbReference type="ChEBI" id="CHEBI:57288"/>
    </ligand>
</feature>
<evidence type="ECO:0000256" key="9">
    <source>
        <dbReference type="ARBA" id="ARBA00022842"/>
    </source>
</evidence>
<dbReference type="Pfam" id="PF25087">
    <property type="entry name" value="GMPPB_C"/>
    <property type="match status" value="1"/>
</dbReference>
<keyword evidence="23" id="KW-1185">Reference proteome</keyword>
<dbReference type="GO" id="GO:0019134">
    <property type="term" value="F:glucosamine-1-phosphate N-acetyltransferase activity"/>
    <property type="evidence" value="ECO:0007669"/>
    <property type="project" value="UniProtKB-UniRule"/>
</dbReference>
<evidence type="ECO:0000256" key="12">
    <source>
        <dbReference type="ARBA" id="ARBA00023268"/>
    </source>
</evidence>
<evidence type="ECO:0000256" key="6">
    <source>
        <dbReference type="ARBA" id="ARBA00022695"/>
    </source>
</evidence>
<dbReference type="GO" id="GO:0006048">
    <property type="term" value="P:UDP-N-acetylglucosamine biosynthetic process"/>
    <property type="evidence" value="ECO:0007669"/>
    <property type="project" value="UniProtKB-UniPathway"/>
</dbReference>
<dbReference type="SUPFAM" id="SSF51161">
    <property type="entry name" value="Trimeric LpxA-like enzymes"/>
    <property type="match status" value="1"/>
</dbReference>
<keyword evidence="14 18" id="KW-0961">Cell wall biogenesis/degradation</keyword>
<evidence type="ECO:0000256" key="15">
    <source>
        <dbReference type="ARBA" id="ARBA00048247"/>
    </source>
</evidence>
<dbReference type="GO" id="GO:0003977">
    <property type="term" value="F:UDP-N-acetylglucosamine diphosphorylase activity"/>
    <property type="evidence" value="ECO:0007669"/>
    <property type="project" value="UniProtKB-UniRule"/>
</dbReference>
<keyword evidence="8 18" id="KW-0677">Repeat</keyword>
<gene>
    <name evidence="18" type="primary">glmU</name>
    <name evidence="22" type="ordered locus">Nhal_3944</name>
</gene>
<dbReference type="Proteomes" id="UP000001844">
    <property type="component" value="Chromosome"/>
</dbReference>
<comment type="catalytic activity">
    <reaction evidence="15 18">
        <text>alpha-D-glucosamine 1-phosphate + acetyl-CoA = N-acetyl-alpha-D-glucosamine 1-phosphate + CoA + H(+)</text>
        <dbReference type="Rhea" id="RHEA:13725"/>
        <dbReference type="ChEBI" id="CHEBI:15378"/>
        <dbReference type="ChEBI" id="CHEBI:57287"/>
        <dbReference type="ChEBI" id="CHEBI:57288"/>
        <dbReference type="ChEBI" id="CHEBI:57776"/>
        <dbReference type="ChEBI" id="CHEBI:58516"/>
        <dbReference type="EC" id="2.3.1.157"/>
    </reaction>
</comment>
<dbReference type="InterPro" id="IPR025877">
    <property type="entry name" value="MobA-like_NTP_Trfase"/>
</dbReference>
<evidence type="ECO:0000256" key="2">
    <source>
        <dbReference type="ARBA" id="ARBA00007707"/>
    </source>
</evidence>
<evidence type="ECO:0000256" key="10">
    <source>
        <dbReference type="ARBA" id="ARBA00022960"/>
    </source>
</evidence>
<dbReference type="InterPro" id="IPR011004">
    <property type="entry name" value="Trimer_LpxA-like_sf"/>
</dbReference>
<accession>D5C417</accession>
<feature type="binding site" evidence="18">
    <location>
        <position position="152"/>
    </location>
    <ligand>
        <name>UDP-N-acetyl-alpha-D-glucosamine</name>
        <dbReference type="ChEBI" id="CHEBI:57705"/>
    </ligand>
</feature>
<keyword evidence="10 18" id="KW-0133">Cell shape</keyword>
<sequence length="457" mass="48767">MAVSVIILAAGQGTRMRSTLPKVLHRLAGRPLLSHVIAKARQLNPEQISIVYGHGGETVPKAIGVTDIAWVRQESQLGTGHAVAQGLPHVNPEALLLILYGDVPLVEVQTLQSLLATAGEGGIGLLTVELPHPKGYGRIIRDRSGRISKIVEEADASPEQRKIREVNTGIIAIEAGYLGQLIPKLSNNNAQGEYYLTDIIEHAIADNHRVEAVSATDPVEVMGINDRGQLARLERAYQAREAARLMGEGVSLSDPARFDLRGELEVGQDIDIDINVIFEGRVALGDGVTIGPNCYIRNAVLGEGVEVLANCVIEDATIDAYARIGPFARIRPETKLGEGVHVGNFVEIKKSTINQGSKVNHLSYIGDATIGKDVNIGAGTITCNYDGANKHHTIIEDHAFIGSDTQIVAPVKIGTGATIGAGATITRDAPPGELTLSRVPQQTRSGWKRATKNKSDG</sequence>
<evidence type="ECO:0000259" key="20">
    <source>
        <dbReference type="Pfam" id="PF12804"/>
    </source>
</evidence>
<keyword evidence="9 18" id="KW-0460">Magnesium</keyword>
<dbReference type="GO" id="GO:0000902">
    <property type="term" value="P:cell morphogenesis"/>
    <property type="evidence" value="ECO:0007669"/>
    <property type="project" value="UniProtKB-UniRule"/>
</dbReference>
<feature type="region of interest" description="Pyrophosphorylase" evidence="18">
    <location>
        <begin position="1"/>
        <end position="227"/>
    </location>
</feature>
<evidence type="ECO:0000256" key="13">
    <source>
        <dbReference type="ARBA" id="ARBA00023315"/>
    </source>
</evidence>
<feature type="binding site" evidence="18">
    <location>
        <position position="167"/>
    </location>
    <ligand>
        <name>UDP-N-acetyl-alpha-D-glucosamine</name>
        <dbReference type="ChEBI" id="CHEBI:57705"/>
    </ligand>
</feature>
<keyword evidence="5 18" id="KW-0808">Transferase</keyword>
<evidence type="ECO:0000256" key="11">
    <source>
        <dbReference type="ARBA" id="ARBA00022984"/>
    </source>
</evidence>
<dbReference type="Gene3D" id="2.160.10.10">
    <property type="entry name" value="Hexapeptide repeat proteins"/>
    <property type="match status" value="1"/>
</dbReference>
<dbReference type="InterPro" id="IPR001451">
    <property type="entry name" value="Hexapep"/>
</dbReference>
<feature type="region of interest" description="N-acetyltransferase" evidence="18">
    <location>
        <begin position="249"/>
        <end position="457"/>
    </location>
</feature>
<dbReference type="HAMAP" id="MF_01631">
    <property type="entry name" value="GlmU"/>
    <property type="match status" value="1"/>
</dbReference>
<dbReference type="Gene3D" id="3.90.550.10">
    <property type="entry name" value="Spore Coat Polysaccharide Biosynthesis Protein SpsA, Chain A"/>
    <property type="match status" value="1"/>
</dbReference>
<feature type="binding site" evidence="18">
    <location>
        <begin position="100"/>
        <end position="102"/>
    </location>
    <ligand>
        <name>UDP-N-acetyl-alpha-D-glucosamine</name>
        <dbReference type="ChEBI" id="CHEBI:57705"/>
    </ligand>
</feature>
<dbReference type="GO" id="GO:0016020">
    <property type="term" value="C:membrane"/>
    <property type="evidence" value="ECO:0007669"/>
    <property type="project" value="GOC"/>
</dbReference>
<evidence type="ECO:0000256" key="5">
    <source>
        <dbReference type="ARBA" id="ARBA00022679"/>
    </source>
</evidence>
<comment type="pathway">
    <text evidence="18">Nucleotide-sugar biosynthesis; UDP-N-acetyl-alpha-D-glucosamine biosynthesis; N-acetyl-alpha-D-glucosamine 1-phosphate from alpha-D-glucosamine 6-phosphate (route II): step 2/2.</text>
</comment>
<dbReference type="InterPro" id="IPR005882">
    <property type="entry name" value="Bifunctional_GlmU"/>
</dbReference>
<feature type="region of interest" description="Disordered" evidence="19">
    <location>
        <begin position="424"/>
        <end position="457"/>
    </location>
</feature>
<keyword evidence="4 18" id="KW-0963">Cytoplasm</keyword>
<dbReference type="CDD" id="cd02540">
    <property type="entry name" value="GT2_GlmU_N_bac"/>
    <property type="match status" value="1"/>
</dbReference>
<comment type="pathway">
    <text evidence="18">Nucleotide-sugar biosynthesis; UDP-N-acetyl-alpha-D-glucosamine biosynthesis; UDP-N-acetyl-alpha-D-glucosamine from N-acetyl-alpha-D-glucosamine 1-phosphate: step 1/1.</text>
</comment>
<keyword evidence="13 18" id="KW-0012">Acyltransferase</keyword>
<comment type="similarity">
    <text evidence="2 18">In the C-terminal section; belongs to the transferase hexapeptide repeat family.</text>
</comment>
<feature type="binding site" evidence="18">
    <location>
        <position position="364"/>
    </location>
    <ligand>
        <name>UDP-N-acetyl-alpha-D-glucosamine</name>
        <dbReference type="ChEBI" id="CHEBI:57705"/>
    </ligand>
</feature>
<evidence type="ECO:0000256" key="3">
    <source>
        <dbReference type="ARBA" id="ARBA00007947"/>
    </source>
</evidence>
<dbReference type="CDD" id="cd03353">
    <property type="entry name" value="LbH_GlmU_C"/>
    <property type="match status" value="1"/>
</dbReference>
<proteinExistence type="inferred from homology"/>
<dbReference type="InterPro" id="IPR038009">
    <property type="entry name" value="GlmU_C_LbH"/>
</dbReference>
<reference evidence="23" key="1">
    <citation type="submission" date="2010-04" db="EMBL/GenBank/DDBJ databases">
        <title>Complete genome sequence of Nitrosococcus halophilus Nc4, a salt-adapted, aerobic obligate ammonia-oxidizing sulfur purple bacterium.</title>
        <authorList>
            <consortium name="US DOE Joint Genome Institute"/>
            <person name="Campbell M.A."/>
            <person name="Malfatti S.A."/>
            <person name="Chain P.S.G."/>
            <person name="Heidelberg J.F."/>
            <person name="Ward B.B."/>
            <person name="Klotz M.G."/>
        </authorList>
    </citation>
    <scope>NUCLEOTIDE SEQUENCE [LARGE SCALE GENOMIC DNA]</scope>
    <source>
        <strain evidence="23">Nc4</strain>
    </source>
</reference>
<dbReference type="EMBL" id="CP001798">
    <property type="protein sequence ID" value="ADE16954.1"/>
    <property type="molecule type" value="Genomic_DNA"/>
</dbReference>
<feature type="binding site" evidence="18">
    <location>
        <position position="438"/>
    </location>
    <ligand>
        <name>acetyl-CoA</name>
        <dbReference type="ChEBI" id="CHEBI:57288"/>
    </ligand>
</feature>
<dbReference type="Pfam" id="PF12804">
    <property type="entry name" value="NTP_transf_3"/>
    <property type="match status" value="1"/>
</dbReference>
<comment type="cofactor">
    <cofactor evidence="18">
        <name>Mg(2+)</name>
        <dbReference type="ChEBI" id="CHEBI:18420"/>
    </cofactor>
    <text evidence="18">Binds 1 Mg(2+) ion per subunit.</text>
</comment>
<keyword evidence="7 18" id="KW-0479">Metal-binding</keyword>
<dbReference type="GO" id="GO:0000287">
    <property type="term" value="F:magnesium ion binding"/>
    <property type="evidence" value="ECO:0007669"/>
    <property type="project" value="UniProtKB-UniRule"/>
</dbReference>
<feature type="binding site" evidence="18">
    <location>
        <begin position="8"/>
        <end position="11"/>
    </location>
    <ligand>
        <name>UDP-N-acetyl-alpha-D-glucosamine</name>
        <dbReference type="ChEBI" id="CHEBI:57705"/>
    </ligand>
</feature>
<dbReference type="InterPro" id="IPR029044">
    <property type="entry name" value="Nucleotide-diphossugar_trans"/>
</dbReference>
<dbReference type="InterPro" id="IPR056729">
    <property type="entry name" value="GMPPB_C"/>
</dbReference>
<dbReference type="eggNOG" id="COG1207">
    <property type="taxonomic scope" value="Bacteria"/>
</dbReference>
<feature type="active site" description="Proton acceptor" evidence="18">
    <location>
        <position position="361"/>
    </location>
</feature>
<dbReference type="PANTHER" id="PTHR43584">
    <property type="entry name" value="NUCLEOTIDYL TRANSFERASE"/>
    <property type="match status" value="1"/>
</dbReference>
<dbReference type="RefSeq" id="WP_013034803.1">
    <property type="nucleotide sequence ID" value="NC_013960.1"/>
</dbReference>
<feature type="binding site" evidence="18">
    <location>
        <position position="137"/>
    </location>
    <ligand>
        <name>UDP-N-acetyl-alpha-D-glucosamine</name>
        <dbReference type="ChEBI" id="CHEBI:57705"/>
    </ligand>
</feature>